<evidence type="ECO:0000256" key="1">
    <source>
        <dbReference type="SAM" id="MobiDB-lite"/>
    </source>
</evidence>
<sequence length="117" mass="12521">MTSVPSSVPMPDYTSGLKNSSSAAIPLAENTRTDCYDYFWLDNTTSNPLADCWTLAITADTSEEARAERHFRLVQYPHFELAHPMNISKPTSAKASGSQTLSSVAASSTPATSTSSA</sequence>
<evidence type="ECO:0000313" key="2">
    <source>
        <dbReference type="EMBL" id="OGE56001.1"/>
    </source>
</evidence>
<dbReference type="STRING" id="1835702.A0A1F5LT13"/>
<name>A0A1F5LT13_PENAI</name>
<organism evidence="2 3">
    <name type="scientific">Penicillium arizonense</name>
    <dbReference type="NCBI Taxonomy" id="1835702"/>
    <lineage>
        <taxon>Eukaryota</taxon>
        <taxon>Fungi</taxon>
        <taxon>Dikarya</taxon>
        <taxon>Ascomycota</taxon>
        <taxon>Pezizomycotina</taxon>
        <taxon>Eurotiomycetes</taxon>
        <taxon>Eurotiomycetidae</taxon>
        <taxon>Eurotiales</taxon>
        <taxon>Aspergillaceae</taxon>
        <taxon>Penicillium</taxon>
    </lineage>
</organism>
<dbReference type="OrthoDB" id="5985073at2759"/>
<protein>
    <submittedName>
        <fullName evidence="2">Uncharacterized protein</fullName>
    </submittedName>
</protein>
<gene>
    <name evidence="2" type="ORF">PENARI_c003G09797</name>
</gene>
<dbReference type="GeneID" id="34573421"/>
<keyword evidence="3" id="KW-1185">Reference proteome</keyword>
<feature type="compositionally biased region" description="Polar residues" evidence="1">
    <location>
        <begin position="88"/>
        <end position="99"/>
    </location>
</feature>
<dbReference type="RefSeq" id="XP_022491430.1">
    <property type="nucleotide sequence ID" value="XM_022628687.1"/>
</dbReference>
<dbReference type="EMBL" id="LXJU01000003">
    <property type="protein sequence ID" value="OGE56001.1"/>
    <property type="molecule type" value="Genomic_DNA"/>
</dbReference>
<reference evidence="2 3" key="1">
    <citation type="journal article" date="2016" name="Sci. Rep.">
        <title>Penicillium arizonense, a new, genome sequenced fungal species, reveals a high chemical diversity in secreted metabolites.</title>
        <authorList>
            <person name="Grijseels S."/>
            <person name="Nielsen J.C."/>
            <person name="Randelovic M."/>
            <person name="Nielsen J."/>
            <person name="Nielsen K.F."/>
            <person name="Workman M."/>
            <person name="Frisvad J.C."/>
        </authorList>
    </citation>
    <scope>NUCLEOTIDE SEQUENCE [LARGE SCALE GENOMIC DNA]</scope>
    <source>
        <strain evidence="2 3">CBS 141311</strain>
    </source>
</reference>
<feature type="region of interest" description="Disordered" evidence="1">
    <location>
        <begin position="1"/>
        <end position="23"/>
    </location>
</feature>
<dbReference type="Proteomes" id="UP000177622">
    <property type="component" value="Unassembled WGS sequence"/>
</dbReference>
<dbReference type="AlphaFoldDB" id="A0A1F5LT13"/>
<feature type="compositionally biased region" description="Low complexity" evidence="1">
    <location>
        <begin position="100"/>
        <end position="117"/>
    </location>
</feature>
<accession>A0A1F5LT13</accession>
<evidence type="ECO:0000313" key="3">
    <source>
        <dbReference type="Proteomes" id="UP000177622"/>
    </source>
</evidence>
<comment type="caution">
    <text evidence="2">The sequence shown here is derived from an EMBL/GenBank/DDBJ whole genome shotgun (WGS) entry which is preliminary data.</text>
</comment>
<feature type="region of interest" description="Disordered" evidence="1">
    <location>
        <begin position="87"/>
        <end position="117"/>
    </location>
</feature>
<proteinExistence type="predicted"/>